<dbReference type="AlphaFoldDB" id="A0A5E4PFM5"/>
<keyword evidence="1" id="KW-0472">Membrane</keyword>
<dbReference type="EMBL" id="LR699119">
    <property type="protein sequence ID" value="VVC75425.1"/>
    <property type="molecule type" value="Genomic_DNA"/>
</dbReference>
<reference evidence="2 3" key="1">
    <citation type="submission" date="2019-08" db="EMBL/GenBank/DDBJ databases">
        <authorList>
            <person name="Guy L."/>
        </authorList>
    </citation>
    <scope>NUCLEOTIDE SEQUENCE [LARGE SCALE GENOMIC DNA]</scope>
    <source>
        <strain evidence="2 3">SGT-108</strain>
    </source>
</reference>
<protein>
    <submittedName>
        <fullName evidence="2">Uncharacterized protein</fullName>
    </submittedName>
</protein>
<dbReference type="Proteomes" id="UP000324194">
    <property type="component" value="Chromosome 1"/>
</dbReference>
<feature type="transmembrane region" description="Helical" evidence="1">
    <location>
        <begin position="45"/>
        <end position="63"/>
    </location>
</feature>
<proteinExistence type="predicted"/>
<evidence type="ECO:0000313" key="3">
    <source>
        <dbReference type="Proteomes" id="UP000324194"/>
    </source>
</evidence>
<keyword evidence="1" id="KW-1133">Transmembrane helix</keyword>
<dbReference type="OrthoDB" id="21707at2"/>
<gene>
    <name evidence="2" type="ORF">AQUSIP_07150</name>
</gene>
<evidence type="ECO:0000313" key="2">
    <source>
        <dbReference type="EMBL" id="VVC75425.1"/>
    </source>
</evidence>
<keyword evidence="3" id="KW-1185">Reference proteome</keyword>
<evidence type="ECO:0000256" key="1">
    <source>
        <dbReference type="SAM" id="Phobius"/>
    </source>
</evidence>
<accession>A0A5E4PFM5</accession>
<feature type="transmembrane region" description="Helical" evidence="1">
    <location>
        <begin position="7"/>
        <end position="25"/>
    </location>
</feature>
<name>A0A5E4PFM5_9COXI</name>
<keyword evidence="1" id="KW-0812">Transmembrane</keyword>
<dbReference type="KEGG" id="asip:AQUSIP_07150"/>
<dbReference type="RefSeq" id="WP_148338731.1">
    <property type="nucleotide sequence ID" value="NZ_LR699119.1"/>
</dbReference>
<sequence>MIRLRDFLIFLAGAAFFHTISHAMLPYFVALPWPLGFMTLTQYGNYWIIAGSALMTVLLLWWASRLPR</sequence>
<organism evidence="2 3">
    <name type="scientific">Aquicella siphonis</name>
    <dbReference type="NCBI Taxonomy" id="254247"/>
    <lineage>
        <taxon>Bacteria</taxon>
        <taxon>Pseudomonadati</taxon>
        <taxon>Pseudomonadota</taxon>
        <taxon>Gammaproteobacteria</taxon>
        <taxon>Legionellales</taxon>
        <taxon>Coxiellaceae</taxon>
        <taxon>Aquicella</taxon>
    </lineage>
</organism>